<proteinExistence type="inferred from homology"/>
<keyword evidence="8" id="KW-0414">Isoprene biosynthesis</keyword>
<comment type="similarity">
    <text evidence="2 12">Belongs to the FPP/GGPP synthase family.</text>
</comment>
<dbReference type="GO" id="GO:0016114">
    <property type="term" value="P:terpenoid biosynthetic process"/>
    <property type="evidence" value="ECO:0007669"/>
    <property type="project" value="UniProtKB-ARBA"/>
</dbReference>
<keyword evidence="6" id="KW-0479">Metal-binding</keyword>
<dbReference type="PROSITE" id="PS00723">
    <property type="entry name" value="POLYPRENYL_SYNTHASE_1"/>
    <property type="match status" value="1"/>
</dbReference>
<dbReference type="PANTHER" id="PTHR43281">
    <property type="entry name" value="FARNESYL DIPHOSPHATE SYNTHASE"/>
    <property type="match status" value="1"/>
</dbReference>
<comment type="cofactor">
    <cofactor evidence="1">
        <name>Mg(2+)</name>
        <dbReference type="ChEBI" id="CHEBI:18420"/>
    </cofactor>
</comment>
<protein>
    <recommendedName>
        <fullName evidence="4">Farnesyl diphosphate synthase</fullName>
        <ecNumber evidence="3">2.5.1.10</ecNumber>
    </recommendedName>
    <alternativeName>
        <fullName evidence="10">(2E,6E)-farnesyl diphosphate synthase</fullName>
    </alternativeName>
    <alternativeName>
        <fullName evidence="9">Geranyltranstransferase</fullName>
    </alternativeName>
</protein>
<keyword evidence="5 12" id="KW-0808">Transferase</keyword>
<dbReference type="Pfam" id="PF00348">
    <property type="entry name" value="polyprenyl_synt"/>
    <property type="match status" value="1"/>
</dbReference>
<evidence type="ECO:0000256" key="4">
    <source>
        <dbReference type="ARBA" id="ARBA00015100"/>
    </source>
</evidence>
<dbReference type="SFLD" id="SFLDS00005">
    <property type="entry name" value="Isoprenoid_Synthase_Type_I"/>
    <property type="match status" value="1"/>
</dbReference>
<evidence type="ECO:0000256" key="5">
    <source>
        <dbReference type="ARBA" id="ARBA00022679"/>
    </source>
</evidence>
<organism evidence="13 14">
    <name type="scientific">Thermoflavimicrobium dichotomicum</name>
    <dbReference type="NCBI Taxonomy" id="46223"/>
    <lineage>
        <taxon>Bacteria</taxon>
        <taxon>Bacillati</taxon>
        <taxon>Bacillota</taxon>
        <taxon>Bacilli</taxon>
        <taxon>Bacillales</taxon>
        <taxon>Thermoactinomycetaceae</taxon>
        <taxon>Thermoflavimicrobium</taxon>
    </lineage>
</organism>
<evidence type="ECO:0000256" key="2">
    <source>
        <dbReference type="ARBA" id="ARBA00006706"/>
    </source>
</evidence>
<evidence type="ECO:0000313" key="14">
    <source>
        <dbReference type="Proteomes" id="UP000199545"/>
    </source>
</evidence>
<accession>A0A1I3QBE6</accession>
<dbReference type="SFLD" id="SFLDG01017">
    <property type="entry name" value="Polyprenyl_Transferase_Like"/>
    <property type="match status" value="1"/>
</dbReference>
<evidence type="ECO:0000256" key="11">
    <source>
        <dbReference type="ARBA" id="ARBA00049399"/>
    </source>
</evidence>
<dbReference type="InterPro" id="IPR008949">
    <property type="entry name" value="Isoprenoid_synthase_dom_sf"/>
</dbReference>
<evidence type="ECO:0000313" key="13">
    <source>
        <dbReference type="EMBL" id="SFJ30919.1"/>
    </source>
</evidence>
<reference evidence="13 14" key="1">
    <citation type="submission" date="2016-10" db="EMBL/GenBank/DDBJ databases">
        <authorList>
            <person name="de Groot N.N."/>
        </authorList>
    </citation>
    <scope>NUCLEOTIDE SEQUENCE [LARGE SCALE GENOMIC DNA]</scope>
    <source>
        <strain evidence="13 14">DSM 44778</strain>
    </source>
</reference>
<dbReference type="EC" id="2.5.1.10" evidence="3"/>
<dbReference type="EMBL" id="FORR01000007">
    <property type="protein sequence ID" value="SFJ30919.1"/>
    <property type="molecule type" value="Genomic_DNA"/>
</dbReference>
<dbReference type="InterPro" id="IPR033749">
    <property type="entry name" value="Polyprenyl_synt_CS"/>
</dbReference>
<evidence type="ECO:0000256" key="7">
    <source>
        <dbReference type="ARBA" id="ARBA00022842"/>
    </source>
</evidence>
<dbReference type="SUPFAM" id="SSF48576">
    <property type="entry name" value="Terpenoid synthases"/>
    <property type="match status" value="1"/>
</dbReference>
<dbReference type="CDD" id="cd00685">
    <property type="entry name" value="Trans_IPPS_HT"/>
    <property type="match status" value="1"/>
</dbReference>
<dbReference type="NCBIfam" id="NF045485">
    <property type="entry name" value="FPPsyn"/>
    <property type="match status" value="1"/>
</dbReference>
<evidence type="ECO:0000256" key="12">
    <source>
        <dbReference type="RuleBase" id="RU004466"/>
    </source>
</evidence>
<dbReference type="InterPro" id="IPR000092">
    <property type="entry name" value="Polyprenyl_synt"/>
</dbReference>
<dbReference type="InterPro" id="IPR053378">
    <property type="entry name" value="Prenyl_diphosphate_synthase"/>
</dbReference>
<gene>
    <name evidence="13" type="ORF">SAMN05421852_10785</name>
</gene>
<comment type="catalytic activity">
    <reaction evidence="11">
        <text>isopentenyl diphosphate + (2E)-geranyl diphosphate = (2E,6E)-farnesyl diphosphate + diphosphate</text>
        <dbReference type="Rhea" id="RHEA:19361"/>
        <dbReference type="ChEBI" id="CHEBI:33019"/>
        <dbReference type="ChEBI" id="CHEBI:58057"/>
        <dbReference type="ChEBI" id="CHEBI:128769"/>
        <dbReference type="ChEBI" id="CHEBI:175763"/>
        <dbReference type="EC" id="2.5.1.10"/>
    </reaction>
</comment>
<dbReference type="PANTHER" id="PTHR43281:SF1">
    <property type="entry name" value="FARNESYL DIPHOSPHATE SYNTHASE"/>
    <property type="match status" value="1"/>
</dbReference>
<name>A0A1I3QBE6_9BACL</name>
<evidence type="ECO:0000256" key="8">
    <source>
        <dbReference type="ARBA" id="ARBA00023229"/>
    </source>
</evidence>
<evidence type="ECO:0000256" key="3">
    <source>
        <dbReference type="ARBA" id="ARBA00012439"/>
    </source>
</evidence>
<dbReference type="PROSITE" id="PS00444">
    <property type="entry name" value="POLYPRENYL_SYNTHASE_2"/>
    <property type="match status" value="1"/>
</dbReference>
<dbReference type="AlphaFoldDB" id="A0A1I3QBE6"/>
<evidence type="ECO:0000256" key="6">
    <source>
        <dbReference type="ARBA" id="ARBA00022723"/>
    </source>
</evidence>
<dbReference type="Gene3D" id="1.10.600.10">
    <property type="entry name" value="Farnesyl Diphosphate Synthase"/>
    <property type="match status" value="1"/>
</dbReference>
<evidence type="ECO:0000256" key="9">
    <source>
        <dbReference type="ARBA" id="ARBA00032380"/>
    </source>
</evidence>
<dbReference type="GO" id="GO:0005737">
    <property type="term" value="C:cytoplasm"/>
    <property type="evidence" value="ECO:0007669"/>
    <property type="project" value="UniProtKB-ARBA"/>
</dbReference>
<sequence>MLMILDYIKEKAEFINQALAETMDQLEGVPPVLKESMKYSLLAGGKRIRPVLVLATVEALNGDEEKALPFACAIEMIHTYSLIHDDLPSMDNDDYRRGQLTNHKKFGESTAILAGDALLTEAFGLMAAGAKNAHLPLDVALTIIEEGARCAGSRGMIAGQIYDLQSENKKISLAQLEQIHRLKTGDLIAFSVRTGAHIAGASQRTLQALTEFAYGLGLAFQIQDDILDVIGDQEKLGKPVGSDQEKNKATYPALLGLDEAKRKLSVCIEEAKGKIREHDEIRPARLLEIADYLLSRDW</sequence>
<dbReference type="GO" id="GO:0046872">
    <property type="term" value="F:metal ion binding"/>
    <property type="evidence" value="ECO:0007669"/>
    <property type="project" value="UniProtKB-KW"/>
</dbReference>
<dbReference type="Proteomes" id="UP000199545">
    <property type="component" value="Unassembled WGS sequence"/>
</dbReference>
<dbReference type="GO" id="GO:0004337">
    <property type="term" value="F:(2E,6E)-farnesyl diphosphate synthase activity"/>
    <property type="evidence" value="ECO:0007669"/>
    <property type="project" value="UniProtKB-EC"/>
</dbReference>
<evidence type="ECO:0000256" key="1">
    <source>
        <dbReference type="ARBA" id="ARBA00001946"/>
    </source>
</evidence>
<dbReference type="STRING" id="46223.SAMN05421852_10785"/>
<keyword evidence="7" id="KW-0460">Magnesium</keyword>
<keyword evidence="14" id="KW-1185">Reference proteome</keyword>
<evidence type="ECO:0000256" key="10">
    <source>
        <dbReference type="ARBA" id="ARBA00032873"/>
    </source>
</evidence>
<dbReference type="FunFam" id="1.10.600.10:FF:000001">
    <property type="entry name" value="Geranylgeranyl diphosphate synthase"/>
    <property type="match status" value="1"/>
</dbReference>